<keyword evidence="3" id="KW-0808">Transferase</keyword>
<dbReference type="CDD" id="cd06532">
    <property type="entry name" value="Glyco_transf_25"/>
    <property type="match status" value="1"/>
</dbReference>
<dbReference type="OrthoDB" id="9816113at2"/>
<dbReference type="InParanoid" id="A0A263HD50"/>
<dbReference type="Pfam" id="PF01755">
    <property type="entry name" value="Glyco_transf_25"/>
    <property type="match status" value="1"/>
</dbReference>
<organism evidence="3 5">
    <name type="scientific">Actinobacillus seminis</name>
    <dbReference type="NCBI Taxonomy" id="722"/>
    <lineage>
        <taxon>Bacteria</taxon>
        <taxon>Pseudomonadati</taxon>
        <taxon>Pseudomonadota</taxon>
        <taxon>Gammaproteobacteria</taxon>
        <taxon>Pasteurellales</taxon>
        <taxon>Pasteurellaceae</taxon>
        <taxon>Actinobacillus</taxon>
    </lineage>
</organism>
<evidence type="ECO:0000313" key="4">
    <source>
        <dbReference type="Proteomes" id="UP000215738"/>
    </source>
</evidence>
<dbReference type="EMBL" id="NLFK01000005">
    <property type="protein sequence ID" value="OZN24962.1"/>
    <property type="molecule type" value="Genomic_DNA"/>
</dbReference>
<dbReference type="Proteomes" id="UP000215738">
    <property type="component" value="Unassembled WGS sequence"/>
</dbReference>
<accession>A0A263HD50</accession>
<protein>
    <submittedName>
        <fullName evidence="3">Glycosyl transferase family protein</fullName>
        <ecNumber evidence="3">2.-.-.-</ecNumber>
    </submittedName>
</protein>
<dbReference type="Proteomes" id="UP000254507">
    <property type="component" value="Unassembled WGS sequence"/>
</dbReference>
<name>A0A263HD50_9PAST</name>
<evidence type="ECO:0000313" key="2">
    <source>
        <dbReference type="EMBL" id="OZN24962.1"/>
    </source>
</evidence>
<dbReference type="EC" id="2.-.-.-" evidence="3"/>
<evidence type="ECO:0000313" key="3">
    <source>
        <dbReference type="EMBL" id="SUU36373.1"/>
    </source>
</evidence>
<dbReference type="GO" id="GO:0016740">
    <property type="term" value="F:transferase activity"/>
    <property type="evidence" value="ECO:0007669"/>
    <property type="project" value="UniProtKB-KW"/>
</dbReference>
<reference evidence="3 5" key="2">
    <citation type="submission" date="2018-06" db="EMBL/GenBank/DDBJ databases">
        <authorList>
            <consortium name="Pathogen Informatics"/>
            <person name="Doyle S."/>
        </authorList>
    </citation>
    <scope>NUCLEOTIDE SEQUENCE [LARGE SCALE GENOMIC DNA]</scope>
    <source>
        <strain evidence="3 5">NCTC10851</strain>
    </source>
</reference>
<feature type="domain" description="Glycosyl transferase family 25" evidence="1">
    <location>
        <begin position="2"/>
        <end position="175"/>
    </location>
</feature>
<evidence type="ECO:0000259" key="1">
    <source>
        <dbReference type="Pfam" id="PF01755"/>
    </source>
</evidence>
<dbReference type="RefSeq" id="WP_094946415.1">
    <property type="nucleotide sequence ID" value="NZ_NLFK01000005.1"/>
</dbReference>
<sequence>MQNYVISLKSAVLRRKHIEKTFSSQQIDFRFFDAFDFSEGGESLIDQLIPNLNQTALTKGEKGCFMSHLLLWKKCVDEQLPYICIFEDDVVLSDNAADFLKKDDWLKERFDFKDFFVLKLETSLMKVRLQKTNIVEFQKRKFERLRSLHYGAANYIISYQAAKTFLKIMYKLEVVEIAEIDRMLFEQFLNQYTIYQLNPAIAIQELALNKQYSVLSSQLEEERRIGKEKVEVKHTVLQKLLREILRLKRKYKEGGKRRTVLFS</sequence>
<gene>
    <name evidence="3" type="primary">lex1_2</name>
    <name evidence="2" type="ORF">CFY87_06455</name>
    <name evidence="3" type="ORF">NCTC10851_01200</name>
</gene>
<proteinExistence type="predicted"/>
<evidence type="ECO:0000313" key="5">
    <source>
        <dbReference type="Proteomes" id="UP000254507"/>
    </source>
</evidence>
<reference evidence="2 4" key="1">
    <citation type="submission" date="2017-07" db="EMBL/GenBank/DDBJ databases">
        <title>Virulence factors identified in Actinobacillus seminis.</title>
        <authorList>
            <person name="Negrete-Abascal E."/>
            <person name="Vaca-Pacheco S."/>
            <person name="Montes-Garcia F."/>
            <person name="Leyto-Gil A.M."/>
            <person name="Fragoso-Garcia E."/>
            <person name="Carvente-Garcia R."/>
            <person name="Perez-Agueros S."/>
            <person name="Castelan-Sanchez H.G."/>
            <person name="Garcia-Molina A."/>
            <person name="Villamar T.E."/>
            <person name="Vazquez-Cruz C."/>
        </authorList>
    </citation>
    <scope>NUCLEOTIDE SEQUENCE [LARGE SCALE GENOMIC DNA]</scope>
    <source>
        <strain evidence="2 4">ATCC 15768</strain>
    </source>
</reference>
<keyword evidence="4" id="KW-1185">Reference proteome</keyword>
<dbReference type="InterPro" id="IPR002654">
    <property type="entry name" value="Glyco_trans_25"/>
</dbReference>
<dbReference type="AlphaFoldDB" id="A0A263HD50"/>
<dbReference type="EMBL" id="UFSB01000001">
    <property type="protein sequence ID" value="SUU36373.1"/>
    <property type="molecule type" value="Genomic_DNA"/>
</dbReference>